<reference evidence="9 11" key="1">
    <citation type="journal article" date="2019" name="Microbiol. Resour. Announc.">
        <title>The Genome Sequence of the Halobacterium salinarum Type Strain Is Closely Related to That of Laboratory Strains NRC-1 and R1.</title>
        <authorList>
            <person name="Pfeiffer F."/>
            <person name="Marchfelder A."/>
            <person name="Habermann B."/>
            <person name="Dyall-Smith M.L."/>
        </authorList>
    </citation>
    <scope>NUCLEOTIDE SEQUENCE [LARGE SCALE GENOMIC DNA]</scope>
    <source>
        <strain evidence="9">91-R6</strain>
        <strain evidence="11">ATCC 33171 / DSM 3754 / JCM 8978 / NBRC 102687 / NCIMB 764 / 91-R6</strain>
        <plasmid evidence="11">phsal1</plasmid>
    </source>
</reference>
<keyword evidence="2" id="KW-0813">Transport</keyword>
<evidence type="ECO:0000256" key="6">
    <source>
        <dbReference type="ARBA" id="ARBA00023065"/>
    </source>
</evidence>
<dbReference type="InterPro" id="IPR006036">
    <property type="entry name" value="K_uptake_TrkA"/>
</dbReference>
<organism evidence="9 11">
    <name type="scientific">Halobacterium salinarum (strain ATCC 33171 / DSM 3754 / JCM 8978 / NBRC 102687 / NCIMB 764 / 91-R6)</name>
    <dbReference type="NCBI Taxonomy" id="2597657"/>
    <lineage>
        <taxon>Archaea</taxon>
        <taxon>Methanobacteriati</taxon>
        <taxon>Methanobacteriota</taxon>
        <taxon>Stenosarchaea group</taxon>
        <taxon>Halobacteria</taxon>
        <taxon>Halobacteriales</taxon>
        <taxon>Halobacteriaceae</taxon>
        <taxon>Halobacterium</taxon>
    </lineage>
</organism>
<name>A0A4D6GZU5_HALS9</name>
<evidence type="ECO:0000313" key="12">
    <source>
        <dbReference type="Proteomes" id="UP000323075"/>
    </source>
</evidence>
<dbReference type="Pfam" id="PF02254">
    <property type="entry name" value="TrkA_N"/>
    <property type="match status" value="1"/>
</dbReference>
<dbReference type="EMBL" id="VRYN01000008">
    <property type="protein sequence ID" value="TYO74994.1"/>
    <property type="molecule type" value="Genomic_DNA"/>
</dbReference>
<accession>A0A4D6GZU5</accession>
<evidence type="ECO:0000256" key="5">
    <source>
        <dbReference type="ARBA" id="ARBA00023027"/>
    </source>
</evidence>
<keyword evidence="6" id="KW-0406">Ion transport</keyword>
<dbReference type="Proteomes" id="UP000323075">
    <property type="component" value="Unassembled WGS sequence"/>
</dbReference>
<dbReference type="RefSeq" id="WP_010904112.1">
    <property type="nucleotide sequence ID" value="NZ_VRYN01000008.1"/>
</dbReference>
<dbReference type="PROSITE" id="PS51201">
    <property type="entry name" value="RCK_N"/>
    <property type="match status" value="1"/>
</dbReference>
<comment type="function">
    <text evidence="1">Part of a potassium transport system.</text>
</comment>
<dbReference type="PANTHER" id="PTHR43833">
    <property type="entry name" value="POTASSIUM CHANNEL PROTEIN 2-RELATED-RELATED"/>
    <property type="match status" value="1"/>
</dbReference>
<dbReference type="Gene3D" id="3.40.50.720">
    <property type="entry name" value="NAD(P)-binding Rossmann-like Domain"/>
    <property type="match status" value="1"/>
</dbReference>
<dbReference type="InterPro" id="IPR036721">
    <property type="entry name" value="RCK_C_sf"/>
</dbReference>
<dbReference type="SUPFAM" id="SSF51735">
    <property type="entry name" value="NAD(P)-binding Rossmann-fold domains"/>
    <property type="match status" value="1"/>
</dbReference>
<feature type="domain" description="RCK N-terminal" evidence="7">
    <location>
        <begin position="1"/>
        <end position="117"/>
    </location>
</feature>
<gene>
    <name evidence="9" type="primary">trkA4</name>
    <name evidence="10" type="ORF">APQ99_02124</name>
    <name evidence="9" type="ORF">HBSAL_12235</name>
</gene>
<protein>
    <submittedName>
        <fullName evidence="10">Trk system potassium uptake protein TrkA</fullName>
    </submittedName>
    <submittedName>
        <fullName evidence="9">TrkA domain protein</fullName>
    </submittedName>
</protein>
<evidence type="ECO:0000259" key="8">
    <source>
        <dbReference type="PROSITE" id="PS51202"/>
    </source>
</evidence>
<keyword evidence="3" id="KW-0633">Potassium transport</keyword>
<dbReference type="GO" id="GO:0005886">
    <property type="term" value="C:plasma membrane"/>
    <property type="evidence" value="ECO:0007669"/>
    <property type="project" value="InterPro"/>
</dbReference>
<feature type="domain" description="RCK C-terminal" evidence="8">
    <location>
        <begin position="134"/>
        <end position="221"/>
    </location>
</feature>
<keyword evidence="9" id="KW-0614">Plasmid</keyword>
<dbReference type="Proteomes" id="UP000296216">
    <property type="component" value="Plasmid pHSAL1"/>
</dbReference>
<dbReference type="Gene3D" id="3.30.70.1450">
    <property type="entry name" value="Regulator of K+ conductance, C-terminal domain"/>
    <property type="match status" value="1"/>
</dbReference>
<geneLocation type="plasmid" evidence="9">
    <name>pHSAL1</name>
</geneLocation>
<dbReference type="InterPro" id="IPR003148">
    <property type="entry name" value="RCK_N"/>
</dbReference>
<reference evidence="9" key="3">
    <citation type="journal article" name="MicrobiologyOpen">
        <title>Whole-genome comparison between the type strain of Halobacterium salinarum (DSM 3754(T)) and the laboratory strains R1 and NRC-1.</title>
        <authorList>
            <person name="Pfeiffer F."/>
            <person name="Losensky G."/>
            <person name="Marchfelder A."/>
            <person name="Habermann B."/>
            <person name="Dyall-Smith M."/>
        </authorList>
    </citation>
    <scope>NUCLEOTIDE SEQUENCE</scope>
    <source>
        <strain evidence="9">91-R6</strain>
    </source>
</reference>
<dbReference type="InterPro" id="IPR036291">
    <property type="entry name" value="NAD(P)-bd_dom_sf"/>
</dbReference>
<geneLocation type="plasmid" evidence="11">
    <name>phsal1</name>
</geneLocation>
<evidence type="ECO:0000313" key="10">
    <source>
        <dbReference type="EMBL" id="TYO74994.1"/>
    </source>
</evidence>
<dbReference type="GeneID" id="68695203"/>
<evidence type="ECO:0000259" key="7">
    <source>
        <dbReference type="PROSITE" id="PS51201"/>
    </source>
</evidence>
<evidence type="ECO:0000313" key="11">
    <source>
        <dbReference type="Proteomes" id="UP000296216"/>
    </source>
</evidence>
<dbReference type="PRINTS" id="PR00335">
    <property type="entry name" value="KUPTAKETRKA"/>
</dbReference>
<dbReference type="InterPro" id="IPR006037">
    <property type="entry name" value="RCK_C"/>
</dbReference>
<reference evidence="10 12" key="2">
    <citation type="submission" date="2019-07" db="EMBL/GenBank/DDBJ databases">
        <title>Genomic Encyclopedia of Archaeal and Bacterial Type Strains, Phase II (KMG-II): from individual species to whole genera.</title>
        <authorList>
            <person name="Goeker M."/>
        </authorList>
    </citation>
    <scope>NUCLEOTIDE SEQUENCE [LARGE SCALE GENOMIC DNA]</scope>
    <source>
        <strain evidence="10 12">DSM 3754</strain>
    </source>
</reference>
<evidence type="ECO:0000256" key="2">
    <source>
        <dbReference type="ARBA" id="ARBA00022448"/>
    </source>
</evidence>
<dbReference type="PROSITE" id="PS51202">
    <property type="entry name" value="RCK_C"/>
    <property type="match status" value="1"/>
</dbReference>
<keyword evidence="4" id="KW-0630">Potassium</keyword>
<dbReference type="Pfam" id="PF02080">
    <property type="entry name" value="TrkA_C"/>
    <property type="match status" value="1"/>
</dbReference>
<evidence type="ECO:0000256" key="3">
    <source>
        <dbReference type="ARBA" id="ARBA00022538"/>
    </source>
</evidence>
<sequence length="232" mass="24030">MQVIIVGAGTVGAPLVDVATGSGNEVVVVEQDGGRANEIADAYDCAVLHADATDESTIQDAGADRADALITTTGRDPTNLFVCLLGAEHDIPTVVSLLQRPAHRHLFAELGVYTVAGLHDLAAESLYRVARQPAVSESMPVAGDAAVFRITVGADAPIADTMLVDARSTGVLPDDVLVVAVRTGDGEAEIARSETTITPGDEVTVYSSRGTTADVTAVFSTDVREDGARGRF</sequence>
<dbReference type="SUPFAM" id="SSF116726">
    <property type="entry name" value="TrkA C-terminal domain-like"/>
    <property type="match status" value="1"/>
</dbReference>
<dbReference type="GO" id="GO:0015079">
    <property type="term" value="F:potassium ion transmembrane transporter activity"/>
    <property type="evidence" value="ECO:0007669"/>
    <property type="project" value="InterPro"/>
</dbReference>
<dbReference type="EMBL" id="CP038632">
    <property type="protein sequence ID" value="QCC46027.1"/>
    <property type="molecule type" value="Genomic_DNA"/>
</dbReference>
<dbReference type="InterPro" id="IPR050721">
    <property type="entry name" value="Trk_Ktr_HKT_K-transport"/>
</dbReference>
<dbReference type="AlphaFoldDB" id="A0A4D6GZU5"/>
<evidence type="ECO:0000256" key="1">
    <source>
        <dbReference type="ARBA" id="ARBA00003660"/>
    </source>
</evidence>
<evidence type="ECO:0000256" key="4">
    <source>
        <dbReference type="ARBA" id="ARBA00022958"/>
    </source>
</evidence>
<keyword evidence="5" id="KW-0520">NAD</keyword>
<dbReference type="PANTHER" id="PTHR43833:SF5">
    <property type="entry name" value="TRK SYSTEM POTASSIUM UPTAKE PROTEIN TRKA"/>
    <property type="match status" value="1"/>
</dbReference>
<proteinExistence type="predicted"/>
<evidence type="ECO:0000313" key="9">
    <source>
        <dbReference type="EMBL" id="QCC46027.1"/>
    </source>
</evidence>